<accession>A0A4Y2CX37</accession>
<reference evidence="1 2" key="1">
    <citation type="journal article" date="2019" name="Sci. Rep.">
        <title>Orb-weaving spider Araneus ventricosus genome elucidates the spidroin gene catalogue.</title>
        <authorList>
            <person name="Kono N."/>
            <person name="Nakamura H."/>
            <person name="Ohtoshi R."/>
            <person name="Moran D.A.P."/>
            <person name="Shinohara A."/>
            <person name="Yoshida Y."/>
            <person name="Fujiwara M."/>
            <person name="Mori M."/>
            <person name="Tomita M."/>
            <person name="Arakawa K."/>
        </authorList>
    </citation>
    <scope>NUCLEOTIDE SEQUENCE [LARGE SCALE GENOMIC DNA]</scope>
</reference>
<dbReference type="AlphaFoldDB" id="A0A4Y2CX37"/>
<organism evidence="1 2">
    <name type="scientific">Araneus ventricosus</name>
    <name type="common">Orbweaver spider</name>
    <name type="synonym">Epeira ventricosa</name>
    <dbReference type="NCBI Taxonomy" id="182803"/>
    <lineage>
        <taxon>Eukaryota</taxon>
        <taxon>Metazoa</taxon>
        <taxon>Ecdysozoa</taxon>
        <taxon>Arthropoda</taxon>
        <taxon>Chelicerata</taxon>
        <taxon>Arachnida</taxon>
        <taxon>Araneae</taxon>
        <taxon>Araneomorphae</taxon>
        <taxon>Entelegynae</taxon>
        <taxon>Araneoidea</taxon>
        <taxon>Araneidae</taxon>
        <taxon>Araneus</taxon>
    </lineage>
</organism>
<evidence type="ECO:0000313" key="2">
    <source>
        <dbReference type="Proteomes" id="UP000499080"/>
    </source>
</evidence>
<proteinExistence type="predicted"/>
<name>A0A4Y2CX37_ARAVE</name>
<comment type="caution">
    <text evidence="1">The sequence shown here is derived from an EMBL/GenBank/DDBJ whole genome shotgun (WGS) entry which is preliminary data.</text>
</comment>
<gene>
    <name evidence="1" type="ORF">AVEN_101426_1</name>
</gene>
<dbReference type="EMBL" id="BGPR01000255">
    <property type="protein sequence ID" value="GBM08294.1"/>
    <property type="molecule type" value="Genomic_DNA"/>
</dbReference>
<protein>
    <submittedName>
        <fullName evidence="1">Uncharacterized protein</fullName>
    </submittedName>
</protein>
<sequence length="101" mass="11140">MWRLAVRQVPLAQVKGIFVSFVIHSEEGEGLGNGWGCVGTPTVIKQKSPMGRETYTSRPRILHCLNSRVISVGRFRLTKLFIIRAQSNNSNACEIASVVGI</sequence>
<evidence type="ECO:0000313" key="1">
    <source>
        <dbReference type="EMBL" id="GBM08294.1"/>
    </source>
</evidence>
<dbReference type="Proteomes" id="UP000499080">
    <property type="component" value="Unassembled WGS sequence"/>
</dbReference>
<keyword evidence="2" id="KW-1185">Reference proteome</keyword>